<evidence type="ECO:0000256" key="10">
    <source>
        <dbReference type="PIRNR" id="PIRNR009449"/>
    </source>
</evidence>
<evidence type="ECO:0000256" key="2">
    <source>
        <dbReference type="ARBA" id="ARBA00019038"/>
    </source>
</evidence>
<dbReference type="OrthoDB" id="421393at2759"/>
<comment type="function">
    <text evidence="10">DNA primase is the polymerase that synthesizes small RNA primers for the Okazaki fragments made during discontinuous DNA replication.</text>
</comment>
<sequence length="479" mass="55800">MDTSTGRRRVNLTVENTENYIEYSHDLNMYDKAPDHIIPLNEFEELALERLQLLRIIEQASARGHKQFSEDWKKYIKEELAKLGLKKYLRLLLGYNGQSEQDIQARRADHFSHFILRLAYCRSDDLRRWFLSRELEWFKLRFIVQNQQGVMKFLQLNNLTYDPISSDIKEKLKQELLASTSGINEGMYYSLDFYKVPFTEVLTLVKNRKVFLEHGFAFIPTSELVVSIQTQFRSILNEALSLYNQRLPSLDDDRVNSLLDNLHNLYTGKTHIVDDPKDGGINPANLDVYSQKHFPLCMRHLYNILKSNHHLKHFGRLQLSLYLKGIGLAYEDAMEFWREEFTKNPQIDQNKFDKSYSYTFRHSYGKAGGMTNYSPYSCIKVIMSNVGPGEHHGCPFKHWDQSILKSKLGEIGIPTQGVTSIVELVNGGHYQIACSKYFECVHGGQQPPNMISHPNQYFADSMSLLKEKQEKQDKQMKIN</sequence>
<evidence type="ECO:0000256" key="4">
    <source>
        <dbReference type="ARBA" id="ARBA00022515"/>
    </source>
</evidence>
<dbReference type="Pfam" id="PF26466">
    <property type="entry name" value="DNA_primase_lrg_N"/>
    <property type="match status" value="1"/>
</dbReference>
<dbReference type="InterPro" id="IPR007238">
    <property type="entry name" value="DNA_primase_lsu_euk/arc"/>
</dbReference>
<dbReference type="EMBL" id="OU898278">
    <property type="protein sequence ID" value="CAG9831711.1"/>
    <property type="molecule type" value="Genomic_DNA"/>
</dbReference>
<dbReference type="GO" id="GO:0003677">
    <property type="term" value="F:DNA binding"/>
    <property type="evidence" value="ECO:0007669"/>
    <property type="project" value="UniProtKB-UniRule"/>
</dbReference>
<dbReference type="CDD" id="cd07322">
    <property type="entry name" value="PriL_PriS_Eukaryotic"/>
    <property type="match status" value="1"/>
</dbReference>
<evidence type="ECO:0000256" key="1">
    <source>
        <dbReference type="ARBA" id="ARBA00010564"/>
    </source>
</evidence>
<evidence type="ECO:0000256" key="5">
    <source>
        <dbReference type="ARBA" id="ARBA00022705"/>
    </source>
</evidence>
<accession>A0A9N9SWA1</accession>
<dbReference type="Proteomes" id="UP001153709">
    <property type="component" value="Chromosome 3"/>
</dbReference>
<comment type="similarity">
    <text evidence="1 10">Belongs to the eukaryotic-type primase large subunit family.</text>
</comment>
<evidence type="ECO:0000256" key="3">
    <source>
        <dbReference type="ARBA" id="ARBA00022485"/>
    </source>
</evidence>
<evidence type="ECO:0000256" key="8">
    <source>
        <dbReference type="ARBA" id="ARBA00023014"/>
    </source>
</evidence>
<evidence type="ECO:0000313" key="14">
    <source>
        <dbReference type="Proteomes" id="UP001153709"/>
    </source>
</evidence>
<gene>
    <name evidence="13" type="ORF">DIABBA_LOCUS5281</name>
</gene>
<dbReference type="PIRSF" id="PIRSF009449">
    <property type="entry name" value="DNA_primase_large_subunit"/>
    <property type="match status" value="1"/>
</dbReference>
<feature type="binding site" evidence="11">
    <location>
        <position position="378"/>
    </location>
    <ligand>
        <name>[4Fe-4S] cluster</name>
        <dbReference type="ChEBI" id="CHEBI:49883"/>
    </ligand>
</feature>
<keyword evidence="3 10" id="KW-0004">4Fe-4S</keyword>
<dbReference type="AlphaFoldDB" id="A0A9N9SWA1"/>
<evidence type="ECO:0000256" key="9">
    <source>
        <dbReference type="ARBA" id="ARBA00023125"/>
    </source>
</evidence>
<keyword evidence="14" id="KW-1185">Reference proteome</keyword>
<dbReference type="PANTHER" id="PTHR10537">
    <property type="entry name" value="DNA PRIMASE LARGE SUBUNIT"/>
    <property type="match status" value="1"/>
</dbReference>
<comment type="cofactor">
    <cofactor evidence="10">
        <name>[4Fe-4S] cluster</name>
        <dbReference type="ChEBI" id="CHEBI:49883"/>
    </cofactor>
    <text evidence="10">Binds 1 [4Fe-4S] cluster.</text>
</comment>
<keyword evidence="7 10" id="KW-0408">Iron</keyword>
<dbReference type="PANTHER" id="PTHR10537:SF3">
    <property type="entry name" value="DNA PRIMASE LARGE SUBUNIT"/>
    <property type="match status" value="1"/>
</dbReference>
<feature type="binding site" evidence="11">
    <location>
        <position position="434"/>
    </location>
    <ligand>
        <name>[4Fe-4S] cluster</name>
        <dbReference type="ChEBI" id="CHEBI:49883"/>
    </ligand>
</feature>
<proteinExistence type="inferred from homology"/>
<name>A0A9N9SWA1_DIABA</name>
<feature type="domain" description="DNA primase large subunit C-terminal" evidence="12">
    <location>
        <begin position="290"/>
        <end position="458"/>
    </location>
</feature>
<keyword evidence="4 10" id="KW-0639">Primosome</keyword>
<keyword evidence="9 10" id="KW-0238">DNA-binding</keyword>
<evidence type="ECO:0000313" key="13">
    <source>
        <dbReference type="EMBL" id="CAG9831711.1"/>
    </source>
</evidence>
<feature type="binding site" evidence="11">
    <location>
        <position position="394"/>
    </location>
    <ligand>
        <name>[4Fe-4S] cluster</name>
        <dbReference type="ChEBI" id="CHEBI:49883"/>
    </ligand>
</feature>
<evidence type="ECO:0000256" key="11">
    <source>
        <dbReference type="PIRSR" id="PIRSR009449-1"/>
    </source>
</evidence>
<evidence type="ECO:0000256" key="6">
    <source>
        <dbReference type="ARBA" id="ARBA00022723"/>
    </source>
</evidence>
<keyword evidence="6 10" id="KW-0479">Metal-binding</keyword>
<keyword evidence="5 10" id="KW-0235">DNA replication</keyword>
<dbReference type="GO" id="GO:0051539">
    <property type="term" value="F:4 iron, 4 sulfur cluster binding"/>
    <property type="evidence" value="ECO:0007669"/>
    <property type="project" value="UniProtKB-UniRule"/>
</dbReference>
<dbReference type="GO" id="GO:0046872">
    <property type="term" value="F:metal ion binding"/>
    <property type="evidence" value="ECO:0007669"/>
    <property type="project" value="UniProtKB-UniRule"/>
</dbReference>
<evidence type="ECO:0000256" key="7">
    <source>
        <dbReference type="ARBA" id="ARBA00023004"/>
    </source>
</evidence>
<reference evidence="13" key="1">
    <citation type="submission" date="2022-01" db="EMBL/GenBank/DDBJ databases">
        <authorList>
            <person name="King R."/>
        </authorList>
    </citation>
    <scope>NUCLEOTIDE SEQUENCE</scope>
</reference>
<keyword evidence="8 10" id="KW-0411">Iron-sulfur</keyword>
<organism evidence="13 14">
    <name type="scientific">Diabrotica balteata</name>
    <name type="common">Banded cucumber beetle</name>
    <dbReference type="NCBI Taxonomy" id="107213"/>
    <lineage>
        <taxon>Eukaryota</taxon>
        <taxon>Metazoa</taxon>
        <taxon>Ecdysozoa</taxon>
        <taxon>Arthropoda</taxon>
        <taxon>Hexapoda</taxon>
        <taxon>Insecta</taxon>
        <taxon>Pterygota</taxon>
        <taxon>Neoptera</taxon>
        <taxon>Endopterygota</taxon>
        <taxon>Coleoptera</taxon>
        <taxon>Polyphaga</taxon>
        <taxon>Cucujiformia</taxon>
        <taxon>Chrysomeloidea</taxon>
        <taxon>Chrysomelidae</taxon>
        <taxon>Galerucinae</taxon>
        <taxon>Diabroticina</taxon>
        <taxon>Diabroticites</taxon>
        <taxon>Diabrotica</taxon>
    </lineage>
</organism>
<dbReference type="InterPro" id="IPR016558">
    <property type="entry name" value="DNA_primase_lsu_euk"/>
</dbReference>
<feature type="binding site" evidence="11">
    <location>
        <position position="297"/>
    </location>
    <ligand>
        <name>[4Fe-4S] cluster</name>
        <dbReference type="ChEBI" id="CHEBI:49883"/>
    </ligand>
</feature>
<dbReference type="FunFam" id="1.20.930.80:FF:000001">
    <property type="entry name" value="DNA primase large subunit"/>
    <property type="match status" value="1"/>
</dbReference>
<protein>
    <recommendedName>
        <fullName evidence="2 10">DNA primase large subunit</fullName>
    </recommendedName>
</protein>
<dbReference type="GO" id="GO:0005658">
    <property type="term" value="C:alpha DNA polymerase:primase complex"/>
    <property type="evidence" value="ECO:0007669"/>
    <property type="project" value="TreeGrafter"/>
</dbReference>
<dbReference type="Pfam" id="PF04104">
    <property type="entry name" value="DNA_primase_lrg"/>
    <property type="match status" value="1"/>
</dbReference>
<dbReference type="GO" id="GO:0006269">
    <property type="term" value="P:DNA replication, synthesis of primer"/>
    <property type="evidence" value="ECO:0007669"/>
    <property type="project" value="UniProtKB-KW"/>
</dbReference>
<dbReference type="InterPro" id="IPR058560">
    <property type="entry name" value="DNA_primase_C"/>
</dbReference>
<dbReference type="Gene3D" id="1.20.930.80">
    <property type="match status" value="1"/>
</dbReference>
<dbReference type="GO" id="GO:0006270">
    <property type="term" value="P:DNA replication initiation"/>
    <property type="evidence" value="ECO:0007669"/>
    <property type="project" value="TreeGrafter"/>
</dbReference>
<evidence type="ECO:0000259" key="12">
    <source>
        <dbReference type="Pfam" id="PF04104"/>
    </source>
</evidence>